<dbReference type="GO" id="GO:0016861">
    <property type="term" value="F:intramolecular oxidoreductase activity, interconverting aldoses and ketoses"/>
    <property type="evidence" value="ECO:0007669"/>
    <property type="project" value="UniProtKB-ARBA"/>
</dbReference>
<dbReference type="GO" id="GO:0005975">
    <property type="term" value="P:carbohydrate metabolic process"/>
    <property type="evidence" value="ECO:0007669"/>
    <property type="project" value="InterPro"/>
</dbReference>
<gene>
    <name evidence="3" type="ORF">SAMN05920897_1137</name>
</gene>
<dbReference type="EMBL" id="FTMS01000013">
    <property type="protein sequence ID" value="SIQ68703.1"/>
    <property type="molecule type" value="Genomic_DNA"/>
</dbReference>
<dbReference type="InterPro" id="IPR051812">
    <property type="entry name" value="SPI_LacAB/RpiB"/>
</dbReference>
<dbReference type="Pfam" id="PF02502">
    <property type="entry name" value="LacAB_rpiB"/>
    <property type="match status" value="1"/>
</dbReference>
<evidence type="ECO:0000256" key="2">
    <source>
        <dbReference type="ARBA" id="ARBA00023235"/>
    </source>
</evidence>
<evidence type="ECO:0000313" key="3">
    <source>
        <dbReference type="EMBL" id="SIQ68703.1"/>
    </source>
</evidence>
<reference evidence="3 4" key="1">
    <citation type="submission" date="2017-01" db="EMBL/GenBank/DDBJ databases">
        <authorList>
            <person name="Mah S.A."/>
            <person name="Swanson W.J."/>
            <person name="Moy G.W."/>
            <person name="Vacquier V.D."/>
        </authorList>
    </citation>
    <scope>NUCLEOTIDE SEQUENCE [LARGE SCALE GENOMIC DNA]</scope>
    <source>
        <strain evidence="3 4">ASpG1</strain>
    </source>
</reference>
<dbReference type="InterPro" id="IPR003500">
    <property type="entry name" value="RpiB_LacA_LacB"/>
</dbReference>
<dbReference type="NCBIfam" id="NF004051">
    <property type="entry name" value="PRK05571.1"/>
    <property type="match status" value="1"/>
</dbReference>
<dbReference type="InterPro" id="IPR036569">
    <property type="entry name" value="RpiB_LacA_LacB_sf"/>
</dbReference>
<dbReference type="Gene3D" id="3.40.1400.10">
    <property type="entry name" value="Sugar-phosphate isomerase, RpiB/LacA/LacB"/>
    <property type="match status" value="1"/>
</dbReference>
<dbReference type="PANTHER" id="PTHR43732">
    <property type="entry name" value="RIBOSE 5-PHOSPHATE ISOMERASE-RELATED"/>
    <property type="match status" value="1"/>
</dbReference>
<dbReference type="Proteomes" id="UP000186400">
    <property type="component" value="Unassembled WGS sequence"/>
</dbReference>
<dbReference type="AlphaFoldDB" id="A0A1N6USS5"/>
<comment type="similarity">
    <text evidence="1">Belongs to the LacAB/RpiB family.</text>
</comment>
<dbReference type="OrthoDB" id="1778624at2"/>
<proteinExistence type="inferred from homology"/>
<keyword evidence="2 3" id="KW-0413">Isomerase</keyword>
<dbReference type="SUPFAM" id="SSF89623">
    <property type="entry name" value="Ribose/Galactose isomerase RpiB/AlsB"/>
    <property type="match status" value="1"/>
</dbReference>
<name>A0A1N6USS5_9SPIO</name>
<dbReference type="NCBIfam" id="TIGR00689">
    <property type="entry name" value="rpiB_lacA_lacB"/>
    <property type="match status" value="1"/>
</dbReference>
<evidence type="ECO:0000256" key="1">
    <source>
        <dbReference type="ARBA" id="ARBA00008754"/>
    </source>
</evidence>
<keyword evidence="4" id="KW-1185">Reference proteome</keyword>
<sequence length="147" mass="16204">MRVVFGSDPNAKVFKDQLIEYTKTLGIEIVDFGSDDPIYANTAIRLAEAVSAKEFDRGIIVCGTGIGVSIAANKVKGVYAACIHDIYQAQRAALSNNANIITMGSQVVGIELAKCMVKEYFSHEFDENGRSFLKVKKIVDFENNIYR</sequence>
<evidence type="ECO:0000313" key="4">
    <source>
        <dbReference type="Proteomes" id="UP000186400"/>
    </source>
</evidence>
<accession>A0A1N6USS5</accession>
<dbReference type="PANTHER" id="PTHR43732:SF1">
    <property type="entry name" value="RIBOSE 5-PHOSPHATE ISOMERASE"/>
    <property type="match status" value="1"/>
</dbReference>
<organism evidence="3 4">
    <name type="scientific">Alkalispirochaeta americana</name>
    <dbReference type="NCBI Taxonomy" id="159291"/>
    <lineage>
        <taxon>Bacteria</taxon>
        <taxon>Pseudomonadati</taxon>
        <taxon>Spirochaetota</taxon>
        <taxon>Spirochaetia</taxon>
        <taxon>Spirochaetales</taxon>
        <taxon>Spirochaetaceae</taxon>
        <taxon>Alkalispirochaeta</taxon>
    </lineage>
</organism>
<dbReference type="STRING" id="159291.SAMN05920897_1137"/>
<dbReference type="PIRSF" id="PIRSF005384">
    <property type="entry name" value="RpiB_LacA_B"/>
    <property type="match status" value="1"/>
</dbReference>
<dbReference type="RefSeq" id="WP_076489222.1">
    <property type="nucleotide sequence ID" value="NZ_FTMS01000013.1"/>
</dbReference>
<protein>
    <submittedName>
        <fullName evidence="3">Ribose 5-phosphate isomerase B</fullName>
    </submittedName>
</protein>